<keyword evidence="1" id="KW-0812">Transmembrane</keyword>
<proteinExistence type="predicted"/>
<feature type="transmembrane region" description="Helical" evidence="1">
    <location>
        <begin position="21"/>
        <end position="38"/>
    </location>
</feature>
<dbReference type="Pfam" id="PF10112">
    <property type="entry name" value="Halogen_Hydrol"/>
    <property type="match status" value="1"/>
</dbReference>
<feature type="transmembrane region" description="Helical" evidence="1">
    <location>
        <begin position="82"/>
        <end position="102"/>
    </location>
</feature>
<keyword evidence="1" id="KW-0472">Membrane</keyword>
<dbReference type="EMBL" id="UOFC01000161">
    <property type="protein sequence ID" value="VAW47682.1"/>
    <property type="molecule type" value="Genomic_DNA"/>
</dbReference>
<protein>
    <recommendedName>
        <fullName evidence="3">5-bromo-4-chloroindolyl phosphate hydrolysis protein</fullName>
    </recommendedName>
</protein>
<evidence type="ECO:0000313" key="2">
    <source>
        <dbReference type="EMBL" id="VAW47682.1"/>
    </source>
</evidence>
<name>A0A3B0W8Z5_9ZZZZ</name>
<feature type="transmembrane region" description="Helical" evidence="1">
    <location>
        <begin position="44"/>
        <end position="61"/>
    </location>
</feature>
<evidence type="ECO:0008006" key="3">
    <source>
        <dbReference type="Google" id="ProtNLM"/>
    </source>
</evidence>
<dbReference type="InterPro" id="IPR018770">
    <property type="entry name" value="ChloroindolylP_hydrolase"/>
</dbReference>
<organism evidence="2">
    <name type="scientific">hydrothermal vent metagenome</name>
    <dbReference type="NCBI Taxonomy" id="652676"/>
    <lineage>
        <taxon>unclassified sequences</taxon>
        <taxon>metagenomes</taxon>
        <taxon>ecological metagenomes</taxon>
    </lineage>
</organism>
<evidence type="ECO:0000256" key="1">
    <source>
        <dbReference type="SAM" id="Phobius"/>
    </source>
</evidence>
<gene>
    <name evidence="2" type="ORF">MNBD_GAMMA03-916</name>
</gene>
<keyword evidence="1" id="KW-1133">Transmembrane helix</keyword>
<accession>A0A3B0W8Z5</accession>
<sequence>MPVKYRQTHVQTKASNGAWLLYTYSLPYLISIISRLLAGELINLVLVSAIFIGIFIAATWMSTGLKNKSLYATRKYSQDTPFPMMFLASLVLGVTTFVAAWLLAGYNLFAGAGFGIAATIGCWLWYGLDPIKSKHISFTDINDSEKALGILQDSETLVINIEKSIQNIDNSELVQRLGKITTLARDVLNVLYETPKKITKARRFLNTYLTGAESVVQRYAATHKDADNQKLEDNFREVLINIEQVFSEQYEKLISSDVFDLDVDIEVLNTLLKKQGIN</sequence>
<feature type="transmembrane region" description="Helical" evidence="1">
    <location>
        <begin position="108"/>
        <end position="128"/>
    </location>
</feature>
<reference evidence="2" key="1">
    <citation type="submission" date="2018-06" db="EMBL/GenBank/DDBJ databases">
        <authorList>
            <person name="Zhirakovskaya E."/>
        </authorList>
    </citation>
    <scope>NUCLEOTIDE SEQUENCE</scope>
</reference>
<dbReference type="AlphaFoldDB" id="A0A3B0W8Z5"/>